<dbReference type="PANTHER" id="PTHR47366">
    <property type="entry name" value="TWO-ON-TWO HEMOGLOBIN-3"/>
    <property type="match status" value="1"/>
</dbReference>
<name>A0A975PH24_9BACT</name>
<dbReference type="KEGG" id="lamb:KBB96_17170"/>
<dbReference type="PANTHER" id="PTHR47366:SF1">
    <property type="entry name" value="TWO-ON-TWO HEMOGLOBIN-3"/>
    <property type="match status" value="1"/>
</dbReference>
<dbReference type="Pfam" id="PF01152">
    <property type="entry name" value="Bac_globin"/>
    <property type="match status" value="1"/>
</dbReference>
<dbReference type="Gene3D" id="1.10.490.10">
    <property type="entry name" value="Globins"/>
    <property type="match status" value="1"/>
</dbReference>
<protein>
    <submittedName>
        <fullName evidence="6">Globin</fullName>
    </submittedName>
</protein>
<dbReference type="SMR" id="A0A975PH24"/>
<accession>A0A975PH24</accession>
<dbReference type="EMBL" id="CP073100">
    <property type="protein sequence ID" value="QUE53334.1"/>
    <property type="molecule type" value="Genomic_DNA"/>
</dbReference>
<dbReference type="InterPro" id="IPR001486">
    <property type="entry name" value="Hemoglobin_trunc"/>
</dbReference>
<dbReference type="GO" id="GO:0020037">
    <property type="term" value="F:heme binding"/>
    <property type="evidence" value="ECO:0007669"/>
    <property type="project" value="InterPro"/>
</dbReference>
<keyword evidence="7" id="KW-1185">Reference proteome</keyword>
<sequence length="124" mass="14583">MTFEAMGEDGITRLVAAFYRRVRTDDVLGPMYPADDWEGAEERLRDFLLFRIGGISRYLENRGHPRLRMRHMPFTISERERDRWVLLMRESMDETAVPAEARLWLGPFFEQVADFLRNHPGHGG</sequence>
<dbReference type="InterPro" id="IPR009050">
    <property type="entry name" value="Globin-like_sf"/>
</dbReference>
<dbReference type="Proteomes" id="UP000676169">
    <property type="component" value="Chromosome"/>
</dbReference>
<evidence type="ECO:0000313" key="6">
    <source>
        <dbReference type="EMBL" id="QUE53334.1"/>
    </source>
</evidence>
<keyword evidence="4" id="KW-0408">Iron</keyword>
<gene>
    <name evidence="6" type="ORF">KBB96_17170</name>
</gene>
<evidence type="ECO:0000256" key="5">
    <source>
        <dbReference type="ARBA" id="ARBA00034496"/>
    </source>
</evidence>
<reference evidence="6" key="1">
    <citation type="submission" date="2021-04" db="EMBL/GenBank/DDBJ databases">
        <title>Luteolibacter sp. 32A isolated from the skin of an Anderson's salamander (Ambystoma andersonii).</title>
        <authorList>
            <person name="Spergser J."/>
            <person name="Busse H.-J."/>
        </authorList>
    </citation>
    <scope>NUCLEOTIDE SEQUENCE</scope>
    <source>
        <strain evidence="6">32A</strain>
    </source>
</reference>
<comment type="similarity">
    <text evidence="5">Belongs to the truncated hemoglobin family. Group II subfamily.</text>
</comment>
<evidence type="ECO:0000313" key="7">
    <source>
        <dbReference type="Proteomes" id="UP000676169"/>
    </source>
</evidence>
<dbReference type="SUPFAM" id="SSF46458">
    <property type="entry name" value="Globin-like"/>
    <property type="match status" value="1"/>
</dbReference>
<keyword evidence="1" id="KW-0813">Transport</keyword>
<evidence type="ECO:0000256" key="3">
    <source>
        <dbReference type="ARBA" id="ARBA00022723"/>
    </source>
</evidence>
<dbReference type="InterPro" id="IPR012292">
    <property type="entry name" value="Globin/Proto"/>
</dbReference>
<keyword evidence="3" id="KW-0479">Metal-binding</keyword>
<dbReference type="GO" id="GO:0019825">
    <property type="term" value="F:oxygen binding"/>
    <property type="evidence" value="ECO:0007669"/>
    <property type="project" value="InterPro"/>
</dbReference>
<dbReference type="GO" id="GO:0005344">
    <property type="term" value="F:oxygen carrier activity"/>
    <property type="evidence" value="ECO:0007669"/>
    <property type="project" value="InterPro"/>
</dbReference>
<dbReference type="AlphaFoldDB" id="A0A975PH24"/>
<dbReference type="GO" id="GO:0046872">
    <property type="term" value="F:metal ion binding"/>
    <property type="evidence" value="ECO:0007669"/>
    <property type="project" value="UniProtKB-KW"/>
</dbReference>
<evidence type="ECO:0000256" key="2">
    <source>
        <dbReference type="ARBA" id="ARBA00022617"/>
    </source>
</evidence>
<organism evidence="6 7">
    <name type="scientific">Luteolibacter ambystomatis</name>
    <dbReference type="NCBI Taxonomy" id="2824561"/>
    <lineage>
        <taxon>Bacteria</taxon>
        <taxon>Pseudomonadati</taxon>
        <taxon>Verrucomicrobiota</taxon>
        <taxon>Verrucomicrobiia</taxon>
        <taxon>Verrucomicrobiales</taxon>
        <taxon>Verrucomicrobiaceae</taxon>
        <taxon>Luteolibacter</taxon>
    </lineage>
</organism>
<keyword evidence="2" id="KW-0349">Heme</keyword>
<evidence type="ECO:0000256" key="4">
    <source>
        <dbReference type="ARBA" id="ARBA00023004"/>
    </source>
</evidence>
<dbReference type="InterPro" id="IPR044203">
    <property type="entry name" value="GlbO/GLB3-like"/>
</dbReference>
<proteinExistence type="inferred from homology"/>
<evidence type="ECO:0000256" key="1">
    <source>
        <dbReference type="ARBA" id="ARBA00022448"/>
    </source>
</evidence>